<organism evidence="1">
    <name type="scientific">Arundo donax</name>
    <name type="common">Giant reed</name>
    <name type="synonym">Donax arundinaceus</name>
    <dbReference type="NCBI Taxonomy" id="35708"/>
    <lineage>
        <taxon>Eukaryota</taxon>
        <taxon>Viridiplantae</taxon>
        <taxon>Streptophyta</taxon>
        <taxon>Embryophyta</taxon>
        <taxon>Tracheophyta</taxon>
        <taxon>Spermatophyta</taxon>
        <taxon>Magnoliopsida</taxon>
        <taxon>Liliopsida</taxon>
        <taxon>Poales</taxon>
        <taxon>Poaceae</taxon>
        <taxon>PACMAD clade</taxon>
        <taxon>Arundinoideae</taxon>
        <taxon>Arundineae</taxon>
        <taxon>Arundo</taxon>
    </lineage>
</organism>
<protein>
    <submittedName>
        <fullName evidence="1">Uncharacterized protein</fullName>
    </submittedName>
</protein>
<reference evidence="1" key="1">
    <citation type="submission" date="2014-09" db="EMBL/GenBank/DDBJ databases">
        <authorList>
            <person name="Magalhaes I.L.F."/>
            <person name="Oliveira U."/>
            <person name="Santos F.R."/>
            <person name="Vidigal T.H.D.A."/>
            <person name="Brescovit A.D."/>
            <person name="Santos A.J."/>
        </authorList>
    </citation>
    <scope>NUCLEOTIDE SEQUENCE</scope>
    <source>
        <tissue evidence="1">Shoot tissue taken approximately 20 cm above the soil surface</tissue>
    </source>
</reference>
<accession>A0A0A8ZK73</accession>
<name>A0A0A8ZK73_ARUDO</name>
<dbReference type="AlphaFoldDB" id="A0A0A8ZK73"/>
<sequence length="32" mass="3675">MHFRSLLHVCKGAKAILNLYKCLNITSLCRDL</sequence>
<dbReference type="EMBL" id="GBRH01262628">
    <property type="protein sequence ID" value="JAD35267.1"/>
    <property type="molecule type" value="Transcribed_RNA"/>
</dbReference>
<reference evidence="1" key="2">
    <citation type="journal article" date="2015" name="Data Brief">
        <title>Shoot transcriptome of the giant reed, Arundo donax.</title>
        <authorList>
            <person name="Barrero R.A."/>
            <person name="Guerrero F.D."/>
            <person name="Moolhuijzen P."/>
            <person name="Goolsby J.A."/>
            <person name="Tidwell J."/>
            <person name="Bellgard S.E."/>
            <person name="Bellgard M.I."/>
        </authorList>
    </citation>
    <scope>NUCLEOTIDE SEQUENCE</scope>
    <source>
        <tissue evidence="1">Shoot tissue taken approximately 20 cm above the soil surface</tissue>
    </source>
</reference>
<proteinExistence type="predicted"/>
<evidence type="ECO:0000313" key="1">
    <source>
        <dbReference type="EMBL" id="JAD35267.1"/>
    </source>
</evidence>